<dbReference type="EMBL" id="MT197176">
    <property type="protein sequence ID" value="QJI52580.1"/>
    <property type="molecule type" value="Genomic_DNA"/>
</dbReference>
<gene>
    <name evidence="1" type="ORF">VLC6_6</name>
</gene>
<keyword evidence="2" id="KW-1185">Reference proteome</keyword>
<name>A0A6M3YL93_9CAUD</name>
<evidence type="ECO:0000313" key="2">
    <source>
        <dbReference type="Proteomes" id="UP000500883"/>
    </source>
</evidence>
<accession>A0A6M3YL93</accession>
<dbReference type="InterPro" id="IPR009329">
    <property type="entry name" value="DUF987"/>
</dbReference>
<organism evidence="1 2">
    <name type="scientific">Klebsiella phage VLC6</name>
    <dbReference type="NCBI Taxonomy" id="2723743"/>
    <lineage>
        <taxon>Viruses</taxon>
        <taxon>Duplodnaviria</taxon>
        <taxon>Heunggongvirae</taxon>
        <taxon>Uroviricota</taxon>
        <taxon>Caudoviricetes</taxon>
        <taxon>Autographivirales</taxon>
        <taxon>Autoscriptoviridae</taxon>
        <taxon>Slopekvirinae</taxon>
        <taxon>Drulisvirus</taxon>
        <taxon>Drulisvirus VLC6</taxon>
    </lineage>
</organism>
<evidence type="ECO:0000313" key="1">
    <source>
        <dbReference type="EMBL" id="QJI52580.1"/>
    </source>
</evidence>
<reference evidence="1 2" key="1">
    <citation type="submission" date="2020-03" db="EMBL/GenBank/DDBJ databases">
        <title>Isolation and characterization of two Klebsiella pneumoniae phages encoding divergent depolymerases.</title>
        <authorList>
            <person name="Domingo-Calap P."/>
            <person name="Beamud B."/>
            <person name="Mora L."/>
            <person name="Gonzalez-Candelas F."/>
            <person name="Sanjuan R."/>
        </authorList>
    </citation>
    <scope>NUCLEOTIDE SEQUENCE [LARGE SCALE GENOMIC DNA]</scope>
</reference>
<protein>
    <submittedName>
        <fullName evidence="1">Uncharacterized protein</fullName>
    </submittedName>
</protein>
<dbReference type="Pfam" id="PF06174">
    <property type="entry name" value="DUF987"/>
    <property type="match status" value="1"/>
</dbReference>
<proteinExistence type="predicted"/>
<sequence>MKVLKFIRKAEALRIAGANPGAIKYPYCTGKYKPVPARYLGEEVEVSDDVVAVYAERRYDSFGPYTKLMCVRLVDEGAALGLMERILRRC</sequence>
<dbReference type="Proteomes" id="UP000500883">
    <property type="component" value="Segment"/>
</dbReference>